<evidence type="ECO:0000256" key="1">
    <source>
        <dbReference type="ARBA" id="ARBA00007017"/>
    </source>
</evidence>
<dbReference type="AlphaFoldDB" id="A0A2J7PMJ8"/>
<comment type="similarity">
    <text evidence="1">Belongs to the DCC1 family.</text>
</comment>
<feature type="non-terminal residue" evidence="4">
    <location>
        <position position="1"/>
    </location>
</feature>
<accession>A0A2J7PMJ8</accession>
<keyword evidence="3" id="KW-0235">DNA replication</keyword>
<evidence type="ECO:0000313" key="5">
    <source>
        <dbReference type="Proteomes" id="UP000235965"/>
    </source>
</evidence>
<comment type="caution">
    <text evidence="4">The sequence shown here is derived from an EMBL/GenBank/DDBJ whole genome shotgun (WGS) entry which is preliminary data.</text>
</comment>
<proteinExistence type="inferred from homology"/>
<gene>
    <name evidence="4" type="primary">dscc1_2</name>
    <name evidence="4" type="ORF">B7P43_G15558</name>
</gene>
<dbReference type="GO" id="GO:0000785">
    <property type="term" value="C:chromatin"/>
    <property type="evidence" value="ECO:0007669"/>
    <property type="project" value="TreeGrafter"/>
</dbReference>
<dbReference type="OrthoDB" id="5199543at2759"/>
<reference evidence="4 5" key="1">
    <citation type="submission" date="2017-12" db="EMBL/GenBank/DDBJ databases">
        <title>Hemimetabolous genomes reveal molecular basis of termite eusociality.</title>
        <authorList>
            <person name="Harrison M.C."/>
            <person name="Jongepier E."/>
            <person name="Robertson H.M."/>
            <person name="Arning N."/>
            <person name="Bitard-Feildel T."/>
            <person name="Chao H."/>
            <person name="Childers C.P."/>
            <person name="Dinh H."/>
            <person name="Doddapaneni H."/>
            <person name="Dugan S."/>
            <person name="Gowin J."/>
            <person name="Greiner C."/>
            <person name="Han Y."/>
            <person name="Hu H."/>
            <person name="Hughes D.S.T."/>
            <person name="Huylmans A.-K."/>
            <person name="Kemena C."/>
            <person name="Kremer L.P.M."/>
            <person name="Lee S.L."/>
            <person name="Lopez-Ezquerra A."/>
            <person name="Mallet L."/>
            <person name="Monroy-Kuhn J.M."/>
            <person name="Moser A."/>
            <person name="Murali S.C."/>
            <person name="Muzny D.M."/>
            <person name="Otani S."/>
            <person name="Piulachs M.-D."/>
            <person name="Poelchau M."/>
            <person name="Qu J."/>
            <person name="Schaub F."/>
            <person name="Wada-Katsumata A."/>
            <person name="Worley K.C."/>
            <person name="Xie Q."/>
            <person name="Ylla G."/>
            <person name="Poulsen M."/>
            <person name="Gibbs R.A."/>
            <person name="Schal C."/>
            <person name="Richards S."/>
            <person name="Belles X."/>
            <person name="Korb J."/>
            <person name="Bornberg-Bauer E."/>
        </authorList>
    </citation>
    <scope>NUCLEOTIDE SEQUENCE [LARGE SCALE GENOMIC DNA]</scope>
    <source>
        <tissue evidence="4">Whole body</tissue>
    </source>
</reference>
<dbReference type="InterPro" id="IPR019128">
    <property type="entry name" value="Dcc1"/>
</dbReference>
<dbReference type="GO" id="GO:0034088">
    <property type="term" value="P:maintenance of mitotic sister chromatid cohesion"/>
    <property type="evidence" value="ECO:0007669"/>
    <property type="project" value="TreeGrafter"/>
</dbReference>
<evidence type="ECO:0000256" key="3">
    <source>
        <dbReference type="ARBA" id="ARBA00022705"/>
    </source>
</evidence>
<dbReference type="PANTHER" id="PTHR13395">
    <property type="entry name" value="SISTER CHROMATID COHESION PROTEIN DCC1-RELATED"/>
    <property type="match status" value="1"/>
</dbReference>
<dbReference type="GO" id="GO:0000775">
    <property type="term" value="C:chromosome, centromeric region"/>
    <property type="evidence" value="ECO:0007669"/>
    <property type="project" value="TreeGrafter"/>
</dbReference>
<organism evidence="4 5">
    <name type="scientific">Cryptotermes secundus</name>
    <dbReference type="NCBI Taxonomy" id="105785"/>
    <lineage>
        <taxon>Eukaryota</taxon>
        <taxon>Metazoa</taxon>
        <taxon>Ecdysozoa</taxon>
        <taxon>Arthropoda</taxon>
        <taxon>Hexapoda</taxon>
        <taxon>Insecta</taxon>
        <taxon>Pterygota</taxon>
        <taxon>Neoptera</taxon>
        <taxon>Polyneoptera</taxon>
        <taxon>Dictyoptera</taxon>
        <taxon>Blattodea</taxon>
        <taxon>Blattoidea</taxon>
        <taxon>Termitoidae</taxon>
        <taxon>Kalotermitidae</taxon>
        <taxon>Cryptotermitinae</taxon>
        <taxon>Cryptotermes</taxon>
    </lineage>
</organism>
<name>A0A2J7PMJ8_9NEOP</name>
<keyword evidence="5" id="KW-1185">Reference proteome</keyword>
<evidence type="ECO:0000313" key="4">
    <source>
        <dbReference type="EMBL" id="PNF17562.1"/>
    </source>
</evidence>
<protein>
    <recommendedName>
        <fullName evidence="2">Sister chromatid cohesion protein DCC1</fullName>
    </recommendedName>
</protein>
<evidence type="ECO:0000256" key="2">
    <source>
        <dbReference type="ARBA" id="ARBA00017682"/>
    </source>
</evidence>
<dbReference type="Pfam" id="PF09724">
    <property type="entry name" value="Dcc1"/>
    <property type="match status" value="1"/>
</dbReference>
<dbReference type="EMBL" id="NEVH01023984">
    <property type="protein sequence ID" value="PNF17562.1"/>
    <property type="molecule type" value="Genomic_DNA"/>
</dbReference>
<dbReference type="GO" id="GO:0006260">
    <property type="term" value="P:DNA replication"/>
    <property type="evidence" value="ECO:0007669"/>
    <property type="project" value="UniProtKB-KW"/>
</dbReference>
<dbReference type="PANTHER" id="PTHR13395:SF6">
    <property type="entry name" value="SISTER CHROMATID COHESION PROTEIN DCC1"/>
    <property type="match status" value="1"/>
</dbReference>
<sequence>AIFFSFCSYCRTVEDVQTVIQHAKLFEGDLQPLSQVLSFVPRTEAQGKYRFLELDPTLLSNLQRGQSLVFRGTRGENAVLCTHNRTYDVKEAETSNSLLLVPDLRWPAQNVDEAGRMLEEKQVLGVFHKYYELRTCKPRLRKVRQLLEECLYRGPEYEDYIAQSGIKLYTFQDLLENVQASEEELRTELKENLACCINGAWRFLEHEYHFRVLSYILNFVDENSWPIDKINKTETLQSLAALVPMDVLEQCFSWYAEETVTVDKDGETLYRLLEERICRFLAEVLLRQAGKFNLKDFLSSWQQSVPEGMQTTEKYLEGIALMDKNSKPEVIWYFPETDLPEDISERIRILFQTRDKWTLDEIRPYIQRLATEKLNVNALLTKHARASSVSGVRYYSAKHAK</sequence>
<dbReference type="GO" id="GO:0031390">
    <property type="term" value="C:Ctf18 RFC-like complex"/>
    <property type="evidence" value="ECO:0007669"/>
    <property type="project" value="InterPro"/>
</dbReference>
<dbReference type="Proteomes" id="UP000235965">
    <property type="component" value="Unassembled WGS sequence"/>
</dbReference>